<proteinExistence type="predicted"/>
<reference evidence="2" key="1">
    <citation type="submission" date="2016-11" db="UniProtKB">
        <authorList>
            <consortium name="WormBaseParasite"/>
        </authorList>
    </citation>
    <scope>IDENTIFICATION</scope>
</reference>
<accession>A0A1I7W7G2</accession>
<name>A0A1I7W7G2_HETBA</name>
<evidence type="ECO:0000313" key="2">
    <source>
        <dbReference type="WBParaSite" id="Hba_00564"/>
    </source>
</evidence>
<sequence length="34" mass="3881">MVTANDENSVKKSYRELIGGTNAELILEKKEWLT</sequence>
<keyword evidence="1" id="KW-1185">Reference proteome</keyword>
<dbReference type="WBParaSite" id="Hba_00564">
    <property type="protein sequence ID" value="Hba_00564"/>
    <property type="gene ID" value="Hba_00564"/>
</dbReference>
<protein>
    <submittedName>
        <fullName evidence="2">Transposase</fullName>
    </submittedName>
</protein>
<dbReference type="Proteomes" id="UP000095283">
    <property type="component" value="Unplaced"/>
</dbReference>
<evidence type="ECO:0000313" key="1">
    <source>
        <dbReference type="Proteomes" id="UP000095283"/>
    </source>
</evidence>
<organism evidence="1 2">
    <name type="scientific">Heterorhabditis bacteriophora</name>
    <name type="common">Entomopathogenic nematode worm</name>
    <dbReference type="NCBI Taxonomy" id="37862"/>
    <lineage>
        <taxon>Eukaryota</taxon>
        <taxon>Metazoa</taxon>
        <taxon>Ecdysozoa</taxon>
        <taxon>Nematoda</taxon>
        <taxon>Chromadorea</taxon>
        <taxon>Rhabditida</taxon>
        <taxon>Rhabditina</taxon>
        <taxon>Rhabditomorpha</taxon>
        <taxon>Strongyloidea</taxon>
        <taxon>Heterorhabditidae</taxon>
        <taxon>Heterorhabditis</taxon>
    </lineage>
</organism>
<dbReference type="AlphaFoldDB" id="A0A1I7W7G2"/>